<name>A0A6A5FU52_CAERE</name>
<protein>
    <submittedName>
        <fullName evidence="3">Uncharacterized protein</fullName>
    </submittedName>
</protein>
<dbReference type="AlphaFoldDB" id="A0A6A5FU52"/>
<reference evidence="3 4" key="1">
    <citation type="submission" date="2019-12" db="EMBL/GenBank/DDBJ databases">
        <title>Chromosome-level assembly of the Caenorhabditis remanei genome.</title>
        <authorList>
            <person name="Teterina A.A."/>
            <person name="Willis J.H."/>
            <person name="Phillips P.C."/>
        </authorList>
    </citation>
    <scope>NUCLEOTIDE SEQUENCE [LARGE SCALE GENOMIC DNA]</scope>
    <source>
        <strain evidence="3 4">PX506</strain>
        <tissue evidence="3">Whole organism</tissue>
    </source>
</reference>
<evidence type="ECO:0000256" key="2">
    <source>
        <dbReference type="SAM" id="SignalP"/>
    </source>
</evidence>
<dbReference type="CTD" id="78777463"/>
<evidence type="ECO:0000313" key="4">
    <source>
        <dbReference type="Proteomes" id="UP000483820"/>
    </source>
</evidence>
<comment type="caution">
    <text evidence="3">The sequence shown here is derived from an EMBL/GenBank/DDBJ whole genome shotgun (WGS) entry which is preliminary data.</text>
</comment>
<proteinExistence type="predicted"/>
<keyword evidence="1" id="KW-0472">Membrane</keyword>
<feature type="chain" id="PRO_5025670141" evidence="2">
    <location>
        <begin position="23"/>
        <end position="178"/>
    </location>
</feature>
<keyword evidence="1" id="KW-1133">Transmembrane helix</keyword>
<accession>A0A6A5FU52</accession>
<dbReference type="EMBL" id="WUAV01000006">
    <property type="protein sequence ID" value="KAF1746073.1"/>
    <property type="molecule type" value="Genomic_DNA"/>
</dbReference>
<dbReference type="GeneID" id="78777463"/>
<dbReference type="Proteomes" id="UP000483820">
    <property type="component" value="Chromosome X"/>
</dbReference>
<feature type="transmembrane region" description="Helical" evidence="1">
    <location>
        <begin position="36"/>
        <end position="56"/>
    </location>
</feature>
<feature type="signal peptide" evidence="2">
    <location>
        <begin position="1"/>
        <end position="22"/>
    </location>
</feature>
<evidence type="ECO:0000313" key="3">
    <source>
        <dbReference type="EMBL" id="KAF1746073.1"/>
    </source>
</evidence>
<gene>
    <name evidence="3" type="ORF">GCK72_022525</name>
</gene>
<sequence length="178" mass="20634">MLSLLLYEVSLLLFWLICYGNGVPCMAQMLSSDSNVMAELIFYKMLFCVMEVVFYIGPRPRLRFPPETWNVVGRSVRKLPRTTNTVESSHRNLERCIQCTRGRSTPLIFELLKCLRQDASNLKFDKEAMSIDPTYQISSQRKLKNELKDSRIIAVLTNTRGLKGIIYLRAMRAARKYI</sequence>
<dbReference type="RefSeq" id="XP_053578448.1">
    <property type="nucleotide sequence ID" value="XM_053734882.1"/>
</dbReference>
<evidence type="ECO:0000256" key="1">
    <source>
        <dbReference type="SAM" id="Phobius"/>
    </source>
</evidence>
<keyword evidence="2" id="KW-0732">Signal</keyword>
<keyword evidence="1" id="KW-0812">Transmembrane</keyword>
<organism evidence="3 4">
    <name type="scientific">Caenorhabditis remanei</name>
    <name type="common">Caenorhabditis vulgaris</name>
    <dbReference type="NCBI Taxonomy" id="31234"/>
    <lineage>
        <taxon>Eukaryota</taxon>
        <taxon>Metazoa</taxon>
        <taxon>Ecdysozoa</taxon>
        <taxon>Nematoda</taxon>
        <taxon>Chromadorea</taxon>
        <taxon>Rhabditida</taxon>
        <taxon>Rhabditina</taxon>
        <taxon>Rhabditomorpha</taxon>
        <taxon>Rhabditoidea</taxon>
        <taxon>Rhabditidae</taxon>
        <taxon>Peloderinae</taxon>
        <taxon>Caenorhabditis</taxon>
    </lineage>
</organism>
<dbReference type="KEGG" id="crq:GCK72_022525"/>